<gene>
    <name evidence="1" type="ORF">NW762_013658</name>
</gene>
<dbReference type="InterPro" id="IPR036726">
    <property type="entry name" value="GTP1_OBG_dom_sf"/>
</dbReference>
<name>A0A9W8RN70_9HYPO</name>
<dbReference type="Proteomes" id="UP001152049">
    <property type="component" value="Unassembled WGS sequence"/>
</dbReference>
<reference evidence="1" key="1">
    <citation type="submission" date="2022-09" db="EMBL/GenBank/DDBJ databases">
        <title>Fusarium specimens isolated from Avocado Roots.</title>
        <authorList>
            <person name="Stajich J."/>
            <person name="Roper C."/>
            <person name="Heimlech-Rivalta G."/>
        </authorList>
    </citation>
    <scope>NUCLEOTIDE SEQUENCE</scope>
    <source>
        <strain evidence="1">CF00136</strain>
    </source>
</reference>
<organism evidence="1 2">
    <name type="scientific">Fusarium torreyae</name>
    <dbReference type="NCBI Taxonomy" id="1237075"/>
    <lineage>
        <taxon>Eukaryota</taxon>
        <taxon>Fungi</taxon>
        <taxon>Dikarya</taxon>
        <taxon>Ascomycota</taxon>
        <taxon>Pezizomycotina</taxon>
        <taxon>Sordariomycetes</taxon>
        <taxon>Hypocreomycetidae</taxon>
        <taxon>Hypocreales</taxon>
        <taxon>Nectriaceae</taxon>
        <taxon>Fusarium</taxon>
    </lineage>
</organism>
<dbReference type="EMBL" id="JAOQAZ010000043">
    <property type="protein sequence ID" value="KAJ4246307.1"/>
    <property type="molecule type" value="Genomic_DNA"/>
</dbReference>
<proteinExistence type="predicted"/>
<protein>
    <submittedName>
        <fullName evidence="1">Uncharacterized protein</fullName>
    </submittedName>
</protein>
<evidence type="ECO:0000313" key="2">
    <source>
        <dbReference type="Proteomes" id="UP001152049"/>
    </source>
</evidence>
<dbReference type="SUPFAM" id="SSF82051">
    <property type="entry name" value="Obg GTP-binding protein N-terminal domain"/>
    <property type="match status" value="1"/>
</dbReference>
<dbReference type="AlphaFoldDB" id="A0A9W8RN70"/>
<sequence>MPDPDMPTPIDTEAPAEWRDPLPNDRFSYFHTETTTLILKTLDEHILNSSNTFSTNKLHIYAETIRITEDVTFPGKELGLFCHKLEIDPKNTSIAISVSGTAGINGISGAPMGDQNHGHNGGKIILSVEEWNDAHTPTLEKTGLFLRAIGGDGGQGAMTLAEGNTIGGNGGNGGNGGTINVYFGHPLTDSISQVKTMVADPTLQWSAKARFLKAYDFKDKTINENLNTRIDQSTALATKIGDIKVMVMYQSLGKTPTADASSNKDRLLKAVKLFEGSKQEPKLTDATLATIDGCYGAIDNIRQLPVENVTPEQWKAFTESAGALSAILEAAVGQPWNDGESPVGVALSQGLTYLSSKISEISDNMLLLYSCAKGQAGMGGSGATSSAQRGEDGKPGVNGDFNVRALGFNGTDDYLTIPDAIVHPDQCQMLLNLADLQYFTASGGVYLKTIKGTTPSDWEEGKLQPPEAFKEPRSTYEKIKKRLVFVTSLLQQVKNVGDVSKLDETSLIKFALYLSYGKMAQEKLSMDPLSQFYQLQMHAAQRIDWINTGKDFMGHYGRWVPRLNYNYYSSQLAKYIVDAVDFAKEWENAYTERIPQAQSLETAQKKNEMMLTGLKMRIDLLTAQPNGDLPATASQIKVFTPLLKKKRLDLTASLENARKEVTMTVNFDFRNVLDALAMVAFAPCPFNIGVQTGNVLYEAATTVTGADGQQVEKRYVVQQFGRAGTTLSDLEEGFKNRSDGSLEVDDPGAMKLLSSKADLDKLIENFKKQLGDQLYAKIKFQLQEYVALITMRNNAVMSYNNSVQLLAKAYADQQYYAKRAEKTGQAILSMDPRAPYIRLWLTKCRQDLRTNILMALYRGERALQFWGLGDDLAPIPAAEDFSDIQLLQQRDRDFAKMFEDVLQEQAKNPGSIFPNPDHPEVGGRCFYLSKDLCKHFVENPTMERQEPMNEGDTPVAYKKHQIFFSIPAARRNTSKTESDFSNRGDVRVDSVRIWLFGATVEPDEHSGKRELTVLLEHCGNDSIVRPRDDKVFEFVHDAVLLTFNYDPSEVTSFAHTAQAKSADAQRLPSFRSIRQIQGKEVETAAAPFGPFADWRLTVSEQNNLGLKFSPDLSICVEFWGESRPFPA</sequence>
<accession>A0A9W8RN70</accession>
<keyword evidence="2" id="KW-1185">Reference proteome</keyword>
<dbReference type="OrthoDB" id="10016792at2759"/>
<evidence type="ECO:0000313" key="1">
    <source>
        <dbReference type="EMBL" id="KAJ4246307.1"/>
    </source>
</evidence>
<comment type="caution">
    <text evidence="1">The sequence shown here is derived from an EMBL/GenBank/DDBJ whole genome shotgun (WGS) entry which is preliminary data.</text>
</comment>